<evidence type="ECO:0000256" key="1">
    <source>
        <dbReference type="ARBA" id="ARBA00010587"/>
    </source>
</evidence>
<evidence type="ECO:0000313" key="7">
    <source>
        <dbReference type="Proteomes" id="UP001242010"/>
    </source>
</evidence>
<keyword evidence="7" id="KW-1185">Reference proteome</keyword>
<evidence type="ECO:0000313" key="6">
    <source>
        <dbReference type="EMBL" id="BDU70176.1"/>
    </source>
</evidence>
<dbReference type="InterPro" id="IPR012827">
    <property type="entry name" value="Hemerythrin_metal-bd"/>
</dbReference>
<dbReference type="PANTHER" id="PTHR37164">
    <property type="entry name" value="BACTERIOHEMERYTHRIN"/>
    <property type="match status" value="1"/>
</dbReference>
<keyword evidence="2" id="KW-0561">Oxygen transport</keyword>
<feature type="domain" description="Hemerythrin-like" evidence="5">
    <location>
        <begin position="10"/>
        <end position="122"/>
    </location>
</feature>
<dbReference type="CDD" id="cd12107">
    <property type="entry name" value="Hemerythrin"/>
    <property type="match status" value="1"/>
</dbReference>
<evidence type="ECO:0000259" key="5">
    <source>
        <dbReference type="Pfam" id="PF01814"/>
    </source>
</evidence>
<keyword evidence="4" id="KW-0408">Iron</keyword>
<accession>A0ABN6UYP5</accession>
<protein>
    <submittedName>
        <fullName evidence="6">Hemerythrin</fullName>
    </submittedName>
</protein>
<proteinExistence type="inferred from homology"/>
<dbReference type="InterPro" id="IPR050669">
    <property type="entry name" value="Hemerythrin"/>
</dbReference>
<dbReference type="NCBIfam" id="NF033749">
    <property type="entry name" value="bact_hemeryth"/>
    <property type="match status" value="1"/>
</dbReference>
<evidence type="ECO:0000256" key="4">
    <source>
        <dbReference type="ARBA" id="ARBA00023004"/>
    </source>
</evidence>
<keyword evidence="3" id="KW-0479">Metal-binding</keyword>
<dbReference type="InterPro" id="IPR012312">
    <property type="entry name" value="Hemerythrin-like"/>
</dbReference>
<reference evidence="7" key="1">
    <citation type="journal article" date="2023" name="Int. J. Syst. Evol. Microbiol.">
        <title>Mesoterricola silvestris gen. nov., sp. nov., Mesoterricola sediminis sp. nov., Geothrix oryzae sp. nov., Geothrix edaphica sp. nov., Geothrix rubra sp. nov., and Geothrix limicola sp. nov., six novel members of Acidobacteriota isolated from soils.</title>
        <authorList>
            <person name="Itoh H."/>
            <person name="Sugisawa Y."/>
            <person name="Mise K."/>
            <person name="Xu Z."/>
            <person name="Kuniyasu M."/>
            <person name="Ushijima N."/>
            <person name="Kawano K."/>
            <person name="Kobayashi E."/>
            <person name="Shiratori Y."/>
            <person name="Masuda Y."/>
            <person name="Senoo K."/>
        </authorList>
    </citation>
    <scope>NUCLEOTIDE SEQUENCE [LARGE SCALE GENOMIC DNA]</scope>
    <source>
        <strain evidence="7">Red222</strain>
    </source>
</reference>
<dbReference type="EMBL" id="AP027079">
    <property type="protein sequence ID" value="BDU70176.1"/>
    <property type="molecule type" value="Genomic_DNA"/>
</dbReference>
<comment type="similarity">
    <text evidence="1">Belongs to the hemerythrin family.</text>
</comment>
<sequence length="133" mass="15039">MEWQPELVTGQDQIDAEHRSLVDAVNRLHAALDQGKDREEIGKILAFLRDYAVTHFSSEEALMIRAGYPRASAHFAAHAELTLQLSDLLADFRAGRARVTEAVLAFLETWLVEHILRQDQDLGAFMRQRGLEA</sequence>
<dbReference type="Pfam" id="PF01814">
    <property type="entry name" value="Hemerythrin"/>
    <property type="match status" value="1"/>
</dbReference>
<gene>
    <name evidence="6" type="ORF">GETHOR_22770</name>
</gene>
<dbReference type="RefSeq" id="WP_286353894.1">
    <property type="nucleotide sequence ID" value="NZ_AP027079.1"/>
</dbReference>
<name>A0ABN6UYP5_9BACT</name>
<dbReference type="PANTHER" id="PTHR37164:SF1">
    <property type="entry name" value="BACTERIOHEMERYTHRIN"/>
    <property type="match status" value="1"/>
</dbReference>
<dbReference type="InterPro" id="IPR016131">
    <property type="entry name" value="Haemerythrin_Fe_BS"/>
</dbReference>
<evidence type="ECO:0000256" key="2">
    <source>
        <dbReference type="ARBA" id="ARBA00022621"/>
    </source>
</evidence>
<dbReference type="Gene3D" id="1.20.120.50">
    <property type="entry name" value="Hemerythrin-like"/>
    <property type="match status" value="1"/>
</dbReference>
<dbReference type="PROSITE" id="PS00550">
    <property type="entry name" value="HEMERYTHRINS"/>
    <property type="match status" value="1"/>
</dbReference>
<evidence type="ECO:0000256" key="3">
    <source>
        <dbReference type="ARBA" id="ARBA00022723"/>
    </source>
</evidence>
<dbReference type="SUPFAM" id="SSF47188">
    <property type="entry name" value="Hemerythrin-like"/>
    <property type="match status" value="1"/>
</dbReference>
<dbReference type="InterPro" id="IPR035938">
    <property type="entry name" value="Hemerythrin-like_sf"/>
</dbReference>
<dbReference type="Proteomes" id="UP001242010">
    <property type="component" value="Chromosome"/>
</dbReference>
<keyword evidence="2" id="KW-0813">Transport</keyword>
<organism evidence="6 7">
    <name type="scientific">Geothrix oryzae</name>
    <dbReference type="NCBI Taxonomy" id="2927975"/>
    <lineage>
        <taxon>Bacteria</taxon>
        <taxon>Pseudomonadati</taxon>
        <taxon>Acidobacteriota</taxon>
        <taxon>Holophagae</taxon>
        <taxon>Holophagales</taxon>
        <taxon>Holophagaceae</taxon>
        <taxon>Geothrix</taxon>
    </lineage>
</organism>
<dbReference type="NCBIfam" id="TIGR02481">
    <property type="entry name" value="hemeryth_dom"/>
    <property type="match status" value="1"/>
</dbReference>